<dbReference type="AlphaFoldDB" id="A0A0B8N2F0"/>
<dbReference type="Proteomes" id="UP000053095">
    <property type="component" value="Unassembled WGS sequence"/>
</dbReference>
<dbReference type="PANTHER" id="PTHR35870:SF6">
    <property type="entry name" value="MGS207 PROTEIN"/>
    <property type="match status" value="1"/>
</dbReference>
<protein>
    <recommendedName>
        <fullName evidence="5">Oxidoreductase AflY</fullName>
    </recommendedName>
</protein>
<dbReference type="Pfam" id="PF14027">
    <property type="entry name" value="Questin_oxidase"/>
    <property type="match status" value="1"/>
</dbReference>
<dbReference type="InterPro" id="IPR025337">
    <property type="entry name" value="Questin_oxidase-like"/>
</dbReference>
<dbReference type="GO" id="GO:0016491">
    <property type="term" value="F:oxidoreductase activity"/>
    <property type="evidence" value="ECO:0007669"/>
    <property type="project" value="UniProtKB-KW"/>
</dbReference>
<gene>
    <name evidence="3" type="ORF">TCE0_007r00417</name>
</gene>
<feature type="region of interest" description="Disordered" evidence="2">
    <location>
        <begin position="1"/>
        <end position="21"/>
    </location>
</feature>
<dbReference type="PANTHER" id="PTHR35870">
    <property type="entry name" value="PROTEIN, PUTATIVE (AFU_ORTHOLOGUE AFUA_5G03330)-RELATED"/>
    <property type="match status" value="1"/>
</dbReference>
<dbReference type="EMBL" id="DF933803">
    <property type="protein sequence ID" value="GAM33490.1"/>
    <property type="molecule type" value="Genomic_DNA"/>
</dbReference>
<evidence type="ECO:0000313" key="4">
    <source>
        <dbReference type="Proteomes" id="UP000053095"/>
    </source>
</evidence>
<sequence length="436" mass="50199">MSPSSLLAENSRPVPPASGLKDLKPVPVYDVEKFPDERTQKLRSLLEQGHVTVAPLRDPKLILHSHLPHLLGSAFALGAGNDQLTKTYENEIAQLVPIARGFIRGEAISKKNWRDFLARKEHTVAYQDFFDREIKEKQGDWGKVLEEYLYSGSQPLVNGYTGGPLRLTRRKKVGHPFIHLAYAYEFRSREVASQALSQGCTEYNPLHTVIDHPPADNSTYKTTSLPEVMERVRTDRRFDNLFEHPGIINLEVLTEKQHLDVVLEHWNAWIVVNPLAQLEECCDLSVLLGLSNDDPEASFDFYNVHIMTVAHALRVLWHYFPAERLESILRQYALFSIMTYICQLRPKFDLAWIESVPLNDRDWEWVVDTALAHKWNLDAHFFKVVRAPKVFEETFGRKDDFYLKAAIKYVTQFSGWDGHGLGVEGWLPRRDGWKPE</sequence>
<keyword evidence="1" id="KW-0560">Oxidoreductase</keyword>
<reference evidence="4" key="1">
    <citation type="journal article" date="2015" name="Genome Announc.">
        <title>Draft genome sequence of Talaromyces cellulolyticus strain Y-94, a source of lignocellulosic biomass-degrading enzymes.</title>
        <authorList>
            <person name="Fujii T."/>
            <person name="Koike H."/>
            <person name="Sawayama S."/>
            <person name="Yano S."/>
            <person name="Inoue H."/>
        </authorList>
    </citation>
    <scope>NUCLEOTIDE SEQUENCE [LARGE SCALE GENOMIC DNA]</scope>
    <source>
        <strain evidence="4">Y-94</strain>
    </source>
</reference>
<proteinExistence type="predicted"/>
<evidence type="ECO:0000256" key="1">
    <source>
        <dbReference type="ARBA" id="ARBA00023002"/>
    </source>
</evidence>
<organism evidence="3 4">
    <name type="scientific">Talaromyces pinophilus</name>
    <name type="common">Penicillium pinophilum</name>
    <dbReference type="NCBI Taxonomy" id="128442"/>
    <lineage>
        <taxon>Eukaryota</taxon>
        <taxon>Fungi</taxon>
        <taxon>Dikarya</taxon>
        <taxon>Ascomycota</taxon>
        <taxon>Pezizomycotina</taxon>
        <taxon>Eurotiomycetes</taxon>
        <taxon>Eurotiomycetidae</taxon>
        <taxon>Eurotiales</taxon>
        <taxon>Trichocomaceae</taxon>
        <taxon>Talaromyces</taxon>
        <taxon>Talaromyces sect. Talaromyces</taxon>
    </lineage>
</organism>
<evidence type="ECO:0000313" key="3">
    <source>
        <dbReference type="EMBL" id="GAM33490.1"/>
    </source>
</evidence>
<keyword evidence="4" id="KW-1185">Reference proteome</keyword>
<accession>A0A0B8N2F0</accession>
<evidence type="ECO:0008006" key="5">
    <source>
        <dbReference type="Google" id="ProtNLM"/>
    </source>
</evidence>
<evidence type="ECO:0000256" key="2">
    <source>
        <dbReference type="SAM" id="MobiDB-lite"/>
    </source>
</evidence>
<name>A0A0B8N2F0_TALPI</name>